<dbReference type="InterPro" id="IPR011990">
    <property type="entry name" value="TPR-like_helical_dom_sf"/>
</dbReference>
<dbReference type="PIRSF" id="PIRSF000422">
    <property type="entry name" value="N-terminal-AcTrfase-A_aux_su"/>
    <property type="match status" value="1"/>
</dbReference>
<gene>
    <name evidence="5" type="ORF">BZA70DRAFT_256222</name>
</gene>
<dbReference type="Gene3D" id="1.25.40.1040">
    <property type="match status" value="1"/>
</dbReference>
<dbReference type="PANTHER" id="PTHR22767:SF2">
    <property type="entry name" value="N(ALPHA)-ACETYLTRANSFERASE 15_16, ISOFORM A"/>
    <property type="match status" value="1"/>
</dbReference>
<dbReference type="InterPro" id="IPR019734">
    <property type="entry name" value="TPR_rpt"/>
</dbReference>
<feature type="region of interest" description="Disordered" evidence="4">
    <location>
        <begin position="609"/>
        <end position="639"/>
    </location>
</feature>
<proteinExistence type="predicted"/>
<feature type="repeat" description="TPR" evidence="3">
    <location>
        <begin position="84"/>
        <end position="117"/>
    </location>
</feature>
<keyword evidence="1" id="KW-0677">Repeat</keyword>
<dbReference type="Pfam" id="PF12569">
    <property type="entry name" value="NatA_aux_su"/>
    <property type="match status" value="1"/>
</dbReference>
<dbReference type="PANTHER" id="PTHR22767">
    <property type="entry name" value="N-TERMINAL ACETYLTRANSFERASE-RELATED"/>
    <property type="match status" value="1"/>
</dbReference>
<feature type="compositionally biased region" description="Basic and acidic residues" evidence="4">
    <location>
        <begin position="613"/>
        <end position="633"/>
    </location>
</feature>
<dbReference type="Pfam" id="PF07719">
    <property type="entry name" value="TPR_2"/>
    <property type="match status" value="1"/>
</dbReference>
<sequence>MSARQVPKQRYLAPKEAASFRQVLKLYETHQYKKALKVADTILKKYPEHGETLAMKGLIMTFTDQRAEGHELIKLGLRNDISSFICWHVYGLFNRTEKNYEEAAKCYQHALKYDPENGNILRDLALLQVQMRNLDGFISSRKQILSQRPEIRQNWTALAIGYALVKDYALAESILQKYEDAMIEAAKPDDIEHSELLLFKNWIIHQSGDVKRALEDLEKIADVVLDKLCVLEYRALYLLELGRSEEAARAYRKLINRNPDCKAYFEGLEKALKVTDDVPKRKALYAALAKQYKRSNVAKWNPLVFLTGQEFKEAVSEYLSGFLARGVPSAFVNLKPLYTDDSKVQAIEEFALKYLSTLTGVASNGSSSTSNGAKDTAEATPTTYLWTVFYLAQHYSKIGKQDVAMEYVEKAIAHTPTLVEAYMVKAKILKRSGDLQAAADTMNQAREIDLQDRFVNSKAGKYYMRANKNDEAVSTISLFTKNDGAGKGVGDLHEMQCIWFVTEQGEMFARQDKIGMALKRFHSVKKIVDDWWTDQFDFHQYATRQGTARTYIDLIRWEDSLYSQPFYTRAAEDAIKTYLSLHDTPKSARVAAELAGLSEEERKRVMKKLKRDRAKENKKLEAEKLSEKDDDPLGKNLENTTKPLEDAMVFYKPIKDLEAWKWLGEEIEKRKNAPVEAKTEATA</sequence>
<dbReference type="Proteomes" id="UP001498771">
    <property type="component" value="Unassembled WGS sequence"/>
</dbReference>
<evidence type="ECO:0000256" key="2">
    <source>
        <dbReference type="ARBA" id="ARBA00022803"/>
    </source>
</evidence>
<dbReference type="Gene3D" id="1.25.40.1010">
    <property type="match status" value="1"/>
</dbReference>
<organism evidence="5 6">
    <name type="scientific">Myxozyma melibiosi</name>
    <dbReference type="NCBI Taxonomy" id="54550"/>
    <lineage>
        <taxon>Eukaryota</taxon>
        <taxon>Fungi</taxon>
        <taxon>Dikarya</taxon>
        <taxon>Ascomycota</taxon>
        <taxon>Saccharomycotina</taxon>
        <taxon>Lipomycetes</taxon>
        <taxon>Lipomycetales</taxon>
        <taxon>Lipomycetaceae</taxon>
        <taxon>Myxozyma</taxon>
    </lineage>
</organism>
<keyword evidence="6" id="KW-1185">Reference proteome</keyword>
<evidence type="ECO:0000256" key="1">
    <source>
        <dbReference type="ARBA" id="ARBA00022737"/>
    </source>
</evidence>
<evidence type="ECO:0000313" key="5">
    <source>
        <dbReference type="EMBL" id="KAK7206352.1"/>
    </source>
</evidence>
<comment type="caution">
    <text evidence="5">The sequence shown here is derived from an EMBL/GenBank/DDBJ whole genome shotgun (WGS) entry which is preliminary data.</text>
</comment>
<dbReference type="EMBL" id="JBBJBU010000003">
    <property type="protein sequence ID" value="KAK7206352.1"/>
    <property type="molecule type" value="Genomic_DNA"/>
</dbReference>
<reference evidence="5 6" key="1">
    <citation type="submission" date="2024-03" db="EMBL/GenBank/DDBJ databases">
        <title>Genome-scale model development and genomic sequencing of the oleaginous clade Lipomyces.</title>
        <authorList>
            <consortium name="Lawrence Berkeley National Laboratory"/>
            <person name="Czajka J.J."/>
            <person name="Han Y."/>
            <person name="Kim J."/>
            <person name="Mondo S.J."/>
            <person name="Hofstad B.A."/>
            <person name="Robles A."/>
            <person name="Haridas S."/>
            <person name="Riley R."/>
            <person name="LaButti K."/>
            <person name="Pangilinan J."/>
            <person name="Andreopoulos W."/>
            <person name="Lipzen A."/>
            <person name="Yan J."/>
            <person name="Wang M."/>
            <person name="Ng V."/>
            <person name="Grigoriev I.V."/>
            <person name="Spatafora J.W."/>
            <person name="Magnuson J.K."/>
            <person name="Baker S.E."/>
            <person name="Pomraning K.R."/>
        </authorList>
    </citation>
    <scope>NUCLEOTIDE SEQUENCE [LARGE SCALE GENOMIC DNA]</scope>
    <source>
        <strain evidence="5 6">Phaff 52-87</strain>
    </source>
</reference>
<evidence type="ECO:0000313" key="6">
    <source>
        <dbReference type="Proteomes" id="UP001498771"/>
    </source>
</evidence>
<dbReference type="SMART" id="SM00028">
    <property type="entry name" value="TPR"/>
    <property type="match status" value="5"/>
</dbReference>
<keyword evidence="2 3" id="KW-0802">TPR repeat</keyword>
<dbReference type="PROSITE" id="PS50005">
    <property type="entry name" value="TPR"/>
    <property type="match status" value="1"/>
</dbReference>
<dbReference type="InterPro" id="IPR021183">
    <property type="entry name" value="NatA_aux_su"/>
</dbReference>
<name>A0ABR1F989_9ASCO</name>
<dbReference type="InterPro" id="IPR013105">
    <property type="entry name" value="TPR_2"/>
</dbReference>
<dbReference type="SUPFAM" id="SSF48452">
    <property type="entry name" value="TPR-like"/>
    <property type="match status" value="1"/>
</dbReference>
<evidence type="ECO:0000256" key="3">
    <source>
        <dbReference type="PROSITE-ProRule" id="PRU00339"/>
    </source>
</evidence>
<dbReference type="GeneID" id="90036313"/>
<accession>A0ABR1F989</accession>
<protein>
    <submittedName>
        <fullName evidence="5">Acetyltransferase catalytic subunit</fullName>
    </submittedName>
</protein>
<evidence type="ECO:0000256" key="4">
    <source>
        <dbReference type="SAM" id="MobiDB-lite"/>
    </source>
</evidence>
<dbReference type="RefSeq" id="XP_064769385.1">
    <property type="nucleotide sequence ID" value="XM_064910801.1"/>
</dbReference>